<feature type="region of interest" description="Disordered" evidence="1">
    <location>
        <begin position="75"/>
        <end position="104"/>
    </location>
</feature>
<dbReference type="EMBL" id="VSRR010092214">
    <property type="protein sequence ID" value="MPC92703.1"/>
    <property type="molecule type" value="Genomic_DNA"/>
</dbReference>
<gene>
    <name evidence="2" type="ORF">E2C01_087808</name>
</gene>
<dbReference type="Proteomes" id="UP000324222">
    <property type="component" value="Unassembled WGS sequence"/>
</dbReference>
<accession>A0A5B7JEC5</accession>
<protein>
    <submittedName>
        <fullName evidence="2">Uncharacterized protein</fullName>
    </submittedName>
</protein>
<reference evidence="2 3" key="1">
    <citation type="submission" date="2019-05" db="EMBL/GenBank/DDBJ databases">
        <title>Another draft genome of Portunus trituberculatus and its Hox gene families provides insights of decapod evolution.</title>
        <authorList>
            <person name="Jeong J.-H."/>
            <person name="Song I."/>
            <person name="Kim S."/>
            <person name="Choi T."/>
            <person name="Kim D."/>
            <person name="Ryu S."/>
            <person name="Kim W."/>
        </authorList>
    </citation>
    <scope>NUCLEOTIDE SEQUENCE [LARGE SCALE GENOMIC DNA]</scope>
    <source>
        <tissue evidence="2">Muscle</tissue>
    </source>
</reference>
<feature type="region of interest" description="Disordered" evidence="1">
    <location>
        <begin position="32"/>
        <end position="59"/>
    </location>
</feature>
<proteinExistence type="predicted"/>
<feature type="compositionally biased region" description="Basic and acidic residues" evidence="1">
    <location>
        <begin position="75"/>
        <end position="86"/>
    </location>
</feature>
<evidence type="ECO:0000313" key="3">
    <source>
        <dbReference type="Proteomes" id="UP000324222"/>
    </source>
</evidence>
<name>A0A5B7JEC5_PORTR</name>
<sequence length="119" mass="13412">MRKSRGKRSDGWVEDGWMNGWWIMDGLGSGWTEKSARDREEEQDVSHNLPLAQASHVGRGREGCRNAVLCKVRIQDGRGRGRRGDGGGEDPPAHSHQAKSNEESTHYLPHLILWVGEHF</sequence>
<evidence type="ECO:0000256" key="1">
    <source>
        <dbReference type="SAM" id="MobiDB-lite"/>
    </source>
</evidence>
<keyword evidence="3" id="KW-1185">Reference proteome</keyword>
<dbReference type="AlphaFoldDB" id="A0A5B7JEC5"/>
<evidence type="ECO:0000313" key="2">
    <source>
        <dbReference type="EMBL" id="MPC92703.1"/>
    </source>
</evidence>
<organism evidence="2 3">
    <name type="scientific">Portunus trituberculatus</name>
    <name type="common">Swimming crab</name>
    <name type="synonym">Neptunus trituberculatus</name>
    <dbReference type="NCBI Taxonomy" id="210409"/>
    <lineage>
        <taxon>Eukaryota</taxon>
        <taxon>Metazoa</taxon>
        <taxon>Ecdysozoa</taxon>
        <taxon>Arthropoda</taxon>
        <taxon>Crustacea</taxon>
        <taxon>Multicrustacea</taxon>
        <taxon>Malacostraca</taxon>
        <taxon>Eumalacostraca</taxon>
        <taxon>Eucarida</taxon>
        <taxon>Decapoda</taxon>
        <taxon>Pleocyemata</taxon>
        <taxon>Brachyura</taxon>
        <taxon>Eubrachyura</taxon>
        <taxon>Portunoidea</taxon>
        <taxon>Portunidae</taxon>
        <taxon>Portuninae</taxon>
        <taxon>Portunus</taxon>
    </lineage>
</organism>
<comment type="caution">
    <text evidence="2">The sequence shown here is derived from an EMBL/GenBank/DDBJ whole genome shotgun (WGS) entry which is preliminary data.</text>
</comment>